<evidence type="ECO:0000313" key="3">
    <source>
        <dbReference type="Proteomes" id="UP001328107"/>
    </source>
</evidence>
<feature type="transmembrane region" description="Helical" evidence="1">
    <location>
        <begin position="178"/>
        <end position="198"/>
    </location>
</feature>
<proteinExistence type="predicted"/>
<keyword evidence="1" id="KW-0812">Transmembrane</keyword>
<feature type="transmembrane region" description="Helical" evidence="1">
    <location>
        <begin position="6"/>
        <end position="28"/>
    </location>
</feature>
<dbReference type="EMBL" id="BTRK01000006">
    <property type="protein sequence ID" value="GMR60317.1"/>
    <property type="molecule type" value="Genomic_DNA"/>
</dbReference>
<feature type="non-terminal residue" evidence="2">
    <location>
        <position position="237"/>
    </location>
</feature>
<reference evidence="3" key="1">
    <citation type="submission" date="2022-10" db="EMBL/GenBank/DDBJ databases">
        <title>Genome assembly of Pristionchus species.</title>
        <authorList>
            <person name="Yoshida K."/>
            <person name="Sommer R.J."/>
        </authorList>
    </citation>
    <scope>NUCLEOTIDE SEQUENCE [LARGE SCALE GENOMIC DNA]</scope>
    <source>
        <strain evidence="3">RS5460</strain>
    </source>
</reference>
<feature type="transmembrane region" description="Helical" evidence="1">
    <location>
        <begin position="49"/>
        <end position="68"/>
    </location>
</feature>
<comment type="caution">
    <text evidence="2">The sequence shown here is derived from an EMBL/GenBank/DDBJ whole genome shotgun (WGS) entry which is preliminary data.</text>
</comment>
<protein>
    <submittedName>
        <fullName evidence="2">Uncharacterized protein</fullName>
    </submittedName>
</protein>
<gene>
    <name evidence="2" type="ORF">PMAYCL1PPCAC_30512</name>
</gene>
<feature type="transmembrane region" description="Helical" evidence="1">
    <location>
        <begin position="88"/>
        <end position="107"/>
    </location>
</feature>
<feature type="transmembrane region" description="Helical" evidence="1">
    <location>
        <begin position="149"/>
        <end position="172"/>
    </location>
</feature>
<name>A0AAN5DD07_9BILA</name>
<organism evidence="2 3">
    <name type="scientific">Pristionchus mayeri</name>
    <dbReference type="NCBI Taxonomy" id="1317129"/>
    <lineage>
        <taxon>Eukaryota</taxon>
        <taxon>Metazoa</taxon>
        <taxon>Ecdysozoa</taxon>
        <taxon>Nematoda</taxon>
        <taxon>Chromadorea</taxon>
        <taxon>Rhabditida</taxon>
        <taxon>Rhabditina</taxon>
        <taxon>Diplogasteromorpha</taxon>
        <taxon>Diplogasteroidea</taxon>
        <taxon>Neodiplogasteridae</taxon>
        <taxon>Pristionchus</taxon>
    </lineage>
</organism>
<keyword evidence="1" id="KW-0472">Membrane</keyword>
<sequence>MLGLVMLNTVLSVHIFYCVEMFHVDRVLKGKSDNTWKTSNRQRNKWDYGWTYGTTIIFGVGITLTMWLLNWDSHQKEYTSFGIVNSNLGMMGCACLAYLLCCTYSFWKGMEIVLDEDRRLLEFTRRDNKYETSKNPKNVENEEKCWRNILPIMLGAPIQFFYSVSLLANLAFDWREIKYANIFLVSLNLFVTFSHAIFCDRKFLGRWRGRQLASQPLLEQFNHLTWLNTSETIAKRG</sequence>
<keyword evidence="1" id="KW-1133">Transmembrane helix</keyword>
<dbReference type="Proteomes" id="UP001328107">
    <property type="component" value="Unassembled WGS sequence"/>
</dbReference>
<evidence type="ECO:0000256" key="1">
    <source>
        <dbReference type="SAM" id="Phobius"/>
    </source>
</evidence>
<evidence type="ECO:0000313" key="2">
    <source>
        <dbReference type="EMBL" id="GMR60317.1"/>
    </source>
</evidence>
<dbReference type="AlphaFoldDB" id="A0AAN5DD07"/>
<keyword evidence="3" id="KW-1185">Reference proteome</keyword>
<accession>A0AAN5DD07</accession>